<accession>A0A1I5US22</accession>
<keyword evidence="2" id="KW-1185">Reference proteome</keyword>
<organism evidence="1 2">
    <name type="scientific">Pseudarcicella hirudinis</name>
    <dbReference type="NCBI Taxonomy" id="1079859"/>
    <lineage>
        <taxon>Bacteria</taxon>
        <taxon>Pseudomonadati</taxon>
        <taxon>Bacteroidota</taxon>
        <taxon>Cytophagia</taxon>
        <taxon>Cytophagales</taxon>
        <taxon>Flectobacillaceae</taxon>
        <taxon>Pseudarcicella</taxon>
    </lineage>
</organism>
<dbReference type="InterPro" id="IPR021953">
    <property type="entry name" value="DUF3570"/>
</dbReference>
<sequence length="403" mass="46839">MKKIFLSASLLAMTLFSKGQKTDSLFQKKAVSKTDIQIVYSQYIQNGNNSAVTGGIGTELLHVYAPGAKISRTFKGYHQLNVDFGVDIISSASTDNIDFVVSSASALDQRVHINANYKKQLKRSPVKLGIGTGFSIESDYLSIPVMLSWEYAEPSQNRSYQAVFQAFFDDLRWGRLNPDYYRPVTLIYPVELRYKDWYEGYTRNSYNLKLGFTQVINRRLIAGFFPEFTYQNGLLATPFHRVYFKDGSEKVEFFPGERYKIPLSFQLNYFLGSRMILKGIYGFYWDNFGILANSLELEDAIKITPQFTLSPFLRVYQQSASKYFKPYQEHDIHEQFYTSDYDLSKFQSYKTGLNFRLLPAKRHKNHLIFEEINLRYSYYHRSNNLNSHILSLVLDFSSPDKYK</sequence>
<dbReference type="OrthoDB" id="5450709at2"/>
<evidence type="ECO:0000313" key="2">
    <source>
        <dbReference type="Proteomes" id="UP000199306"/>
    </source>
</evidence>
<dbReference type="RefSeq" id="WP_092017880.1">
    <property type="nucleotide sequence ID" value="NZ_FOXH01000008.1"/>
</dbReference>
<protein>
    <recommendedName>
        <fullName evidence="3">DUF3570 domain-containing protein</fullName>
    </recommendedName>
</protein>
<dbReference type="Proteomes" id="UP000199306">
    <property type="component" value="Unassembled WGS sequence"/>
</dbReference>
<gene>
    <name evidence="1" type="ORF">SAMN04515674_10832</name>
</gene>
<name>A0A1I5US22_9BACT</name>
<proteinExistence type="predicted"/>
<dbReference type="AlphaFoldDB" id="A0A1I5US22"/>
<dbReference type="STRING" id="1079859.SAMN04515674_10832"/>
<evidence type="ECO:0000313" key="1">
    <source>
        <dbReference type="EMBL" id="SFP98063.1"/>
    </source>
</evidence>
<dbReference type="Pfam" id="PF12094">
    <property type="entry name" value="DUF3570"/>
    <property type="match status" value="1"/>
</dbReference>
<reference evidence="1 2" key="1">
    <citation type="submission" date="2016-10" db="EMBL/GenBank/DDBJ databases">
        <authorList>
            <person name="de Groot N.N."/>
        </authorList>
    </citation>
    <scope>NUCLEOTIDE SEQUENCE [LARGE SCALE GENOMIC DNA]</scope>
    <source>
        <strain evidence="2">E92,LMG 26720,CCM 7988</strain>
    </source>
</reference>
<evidence type="ECO:0008006" key="3">
    <source>
        <dbReference type="Google" id="ProtNLM"/>
    </source>
</evidence>
<dbReference type="EMBL" id="FOXH01000008">
    <property type="protein sequence ID" value="SFP98063.1"/>
    <property type="molecule type" value="Genomic_DNA"/>
</dbReference>